<proteinExistence type="inferred from homology"/>
<organism evidence="9 10">
    <name type="scientific">Enterococcus casseliflavus ATCC 12755</name>
    <dbReference type="NCBI Taxonomy" id="888066"/>
    <lineage>
        <taxon>Bacteria</taxon>
        <taxon>Bacillati</taxon>
        <taxon>Bacillota</taxon>
        <taxon>Bacilli</taxon>
        <taxon>Lactobacillales</taxon>
        <taxon>Enterococcaceae</taxon>
        <taxon>Enterococcus</taxon>
    </lineage>
</organism>
<dbReference type="InterPro" id="IPR000515">
    <property type="entry name" value="MetI-like"/>
</dbReference>
<dbReference type="PANTHER" id="PTHR43744">
    <property type="entry name" value="ABC TRANSPORTER PERMEASE PROTEIN MG189-RELATED-RELATED"/>
    <property type="match status" value="1"/>
</dbReference>
<dbReference type="Pfam" id="PF00528">
    <property type="entry name" value="BPD_transp_1"/>
    <property type="match status" value="1"/>
</dbReference>
<dbReference type="EMBL" id="AEWT01000026">
    <property type="protein sequence ID" value="EGC68694.1"/>
    <property type="molecule type" value="Genomic_DNA"/>
</dbReference>
<keyword evidence="3" id="KW-1003">Cell membrane</keyword>
<reference evidence="9 10" key="1">
    <citation type="submission" date="2011-01" db="EMBL/GenBank/DDBJ databases">
        <authorList>
            <person name="Muzny D."/>
            <person name="Qin X."/>
            <person name="Deng J."/>
            <person name="Jiang H."/>
            <person name="Liu Y."/>
            <person name="Qu J."/>
            <person name="Song X.-Z."/>
            <person name="Zhang L."/>
            <person name="Thornton R."/>
            <person name="Coyle M."/>
            <person name="Francisco L."/>
            <person name="Jackson L."/>
            <person name="Javaid M."/>
            <person name="Korchina V."/>
            <person name="Kovar C."/>
            <person name="Mata R."/>
            <person name="Mathew T."/>
            <person name="Ngo R."/>
            <person name="Nguyen L."/>
            <person name="Nguyen N."/>
            <person name="Okwuonu G."/>
            <person name="Ongeri F."/>
            <person name="Pham C."/>
            <person name="Simmons D."/>
            <person name="Wilczek-Boney K."/>
            <person name="Hale W."/>
            <person name="Jakkamsetti A."/>
            <person name="Pham P."/>
            <person name="Ruth R."/>
            <person name="San Lucas F."/>
            <person name="Warren J."/>
            <person name="Zhang J."/>
            <person name="Zhao Z."/>
            <person name="Zhou C."/>
            <person name="Zhu D."/>
            <person name="Lee S."/>
            <person name="Bess C."/>
            <person name="Blankenburg K."/>
            <person name="Forbes L."/>
            <person name="Fu Q."/>
            <person name="Gubbala S."/>
            <person name="Hirani K."/>
            <person name="Jayaseelan J.C."/>
            <person name="Lara F."/>
            <person name="Munidasa M."/>
            <person name="Palculict T."/>
            <person name="Patil S."/>
            <person name="Pu L.-L."/>
            <person name="Saada N."/>
            <person name="Tang L."/>
            <person name="Weissenberger G."/>
            <person name="Zhu Y."/>
            <person name="Hemphill L."/>
            <person name="Shang Y."/>
            <person name="Youmans B."/>
            <person name="Ayvaz T."/>
            <person name="Ross M."/>
            <person name="Santibanez J."/>
            <person name="Aqrawi P."/>
            <person name="Gross S."/>
            <person name="Joshi V."/>
            <person name="Fowler G."/>
            <person name="Nazareth L."/>
            <person name="Reid J."/>
            <person name="Worley K."/>
            <person name="Petrosino J."/>
            <person name="Highlander S."/>
            <person name="Gibbs R."/>
        </authorList>
    </citation>
    <scope>NUCLEOTIDE SEQUENCE [LARGE SCALE GENOMIC DNA]</scope>
    <source>
        <strain evidence="9 10">ATCC 12755</strain>
    </source>
</reference>
<keyword evidence="4 7" id="KW-0812">Transmembrane</keyword>
<evidence type="ECO:0000313" key="9">
    <source>
        <dbReference type="EMBL" id="EGC68694.1"/>
    </source>
</evidence>
<dbReference type="GO" id="GO:0005886">
    <property type="term" value="C:plasma membrane"/>
    <property type="evidence" value="ECO:0007669"/>
    <property type="project" value="UniProtKB-SubCell"/>
</dbReference>
<dbReference type="InterPro" id="IPR035906">
    <property type="entry name" value="MetI-like_sf"/>
</dbReference>
<accession>F0EMG4</accession>
<evidence type="ECO:0000256" key="3">
    <source>
        <dbReference type="ARBA" id="ARBA00022475"/>
    </source>
</evidence>
<evidence type="ECO:0000259" key="8">
    <source>
        <dbReference type="PROSITE" id="PS50928"/>
    </source>
</evidence>
<protein>
    <submittedName>
        <fullName evidence="9">ABC transporter, permease protein</fullName>
    </submittedName>
</protein>
<feature type="transmembrane region" description="Helical" evidence="7">
    <location>
        <begin position="266"/>
        <end position="285"/>
    </location>
</feature>
<sequence>MEVFPMQQTLKKTNRPKSERVVQGFIIGFLLLFTLMCLLPFLNILGSSFASSSEIATRTFIIIPREFSLNAYRYILSTPTIFTSIGVSLFVTIVGTVLSMILTSFMAYALSRKYLHGRGIFNFIVVFTMLFSGGMIPSFILVQSLGLIDSLWALILPSAISAYNMIIMRNFFQGIPDSLEESAKMDGCSDWGVFFRIILPLSLPSIATISLFYAVSYWNTYQSAILYINDSAKWPIQVLLRQIVIVSSGMNADAASVDVVPPAQSVKMAVIVVATLPMLIAYPFVQKYFVKGAMVGSVKG</sequence>
<evidence type="ECO:0000256" key="6">
    <source>
        <dbReference type="ARBA" id="ARBA00023136"/>
    </source>
</evidence>
<comment type="caution">
    <text evidence="9">The sequence shown here is derived from an EMBL/GenBank/DDBJ whole genome shotgun (WGS) entry which is preliminary data.</text>
</comment>
<feature type="transmembrane region" description="Helical" evidence="7">
    <location>
        <begin position="81"/>
        <end position="108"/>
    </location>
</feature>
<feature type="domain" description="ABC transmembrane type-1" evidence="8">
    <location>
        <begin position="85"/>
        <end position="281"/>
    </location>
</feature>
<evidence type="ECO:0000256" key="2">
    <source>
        <dbReference type="ARBA" id="ARBA00022448"/>
    </source>
</evidence>
<feature type="transmembrane region" description="Helical" evidence="7">
    <location>
        <begin position="193"/>
        <end position="215"/>
    </location>
</feature>
<evidence type="ECO:0000256" key="4">
    <source>
        <dbReference type="ARBA" id="ARBA00022692"/>
    </source>
</evidence>
<feature type="transmembrane region" description="Helical" evidence="7">
    <location>
        <begin position="21"/>
        <end position="42"/>
    </location>
</feature>
<feature type="transmembrane region" description="Helical" evidence="7">
    <location>
        <begin position="151"/>
        <end position="172"/>
    </location>
</feature>
<keyword evidence="6 7" id="KW-0472">Membrane</keyword>
<feature type="transmembrane region" description="Helical" evidence="7">
    <location>
        <begin position="120"/>
        <end position="145"/>
    </location>
</feature>
<dbReference type="SUPFAM" id="SSF161098">
    <property type="entry name" value="MetI-like"/>
    <property type="match status" value="1"/>
</dbReference>
<keyword evidence="5 7" id="KW-1133">Transmembrane helix</keyword>
<dbReference type="Gene3D" id="1.10.3720.10">
    <property type="entry name" value="MetI-like"/>
    <property type="match status" value="1"/>
</dbReference>
<keyword evidence="2 7" id="KW-0813">Transport</keyword>
<dbReference type="PROSITE" id="PS50928">
    <property type="entry name" value="ABC_TM1"/>
    <property type="match status" value="1"/>
</dbReference>
<gene>
    <name evidence="9" type="ORF">HMPREF9087_2683</name>
</gene>
<dbReference type="CDD" id="cd06261">
    <property type="entry name" value="TM_PBP2"/>
    <property type="match status" value="1"/>
</dbReference>
<dbReference type="AlphaFoldDB" id="F0EMG4"/>
<evidence type="ECO:0000256" key="1">
    <source>
        <dbReference type="ARBA" id="ARBA00004651"/>
    </source>
</evidence>
<dbReference type="GO" id="GO:0055085">
    <property type="term" value="P:transmembrane transport"/>
    <property type="evidence" value="ECO:0007669"/>
    <property type="project" value="InterPro"/>
</dbReference>
<dbReference type="Proteomes" id="UP000004835">
    <property type="component" value="Unassembled WGS sequence"/>
</dbReference>
<dbReference type="PANTHER" id="PTHR43744:SF9">
    <property type="entry name" value="POLYGALACTURONAN_RHAMNOGALACTURONAN TRANSPORT SYSTEM PERMEASE PROTEIN YTCP"/>
    <property type="match status" value="1"/>
</dbReference>
<comment type="subcellular location">
    <subcellularLocation>
        <location evidence="1 7">Cell membrane</location>
        <topology evidence="1 7">Multi-pass membrane protein</topology>
    </subcellularLocation>
</comment>
<comment type="similarity">
    <text evidence="7">Belongs to the binding-protein-dependent transport system permease family.</text>
</comment>
<evidence type="ECO:0000256" key="5">
    <source>
        <dbReference type="ARBA" id="ARBA00022989"/>
    </source>
</evidence>
<name>F0EMG4_ENTCA</name>
<evidence type="ECO:0000256" key="7">
    <source>
        <dbReference type="RuleBase" id="RU363032"/>
    </source>
</evidence>
<dbReference type="HOGENOM" id="CLU_016047_1_0_9"/>
<evidence type="ECO:0000313" key="10">
    <source>
        <dbReference type="Proteomes" id="UP000004835"/>
    </source>
</evidence>